<evidence type="ECO:0000256" key="13">
    <source>
        <dbReference type="SAM" id="MobiDB-lite"/>
    </source>
</evidence>
<dbReference type="JaponicusDB" id="SJAG_02031">
    <property type="gene designation" value="rad13"/>
</dbReference>
<feature type="compositionally biased region" description="Basic and acidic residues" evidence="13">
    <location>
        <begin position="500"/>
        <end position="513"/>
    </location>
</feature>
<evidence type="ECO:0000313" key="16">
    <source>
        <dbReference type="EMBL" id="EEB06959.1"/>
    </source>
</evidence>
<dbReference type="Gene3D" id="3.40.50.1010">
    <property type="entry name" value="5'-nuclease"/>
    <property type="match status" value="2"/>
</dbReference>
<evidence type="ECO:0000313" key="17">
    <source>
        <dbReference type="JaponicusDB" id="SJAG_02031"/>
    </source>
</evidence>
<dbReference type="SUPFAM" id="SSF47807">
    <property type="entry name" value="5' to 3' exonuclease, C-terminal subdomain"/>
    <property type="match status" value="1"/>
</dbReference>
<feature type="region of interest" description="Disordered" evidence="13">
    <location>
        <begin position="657"/>
        <end position="719"/>
    </location>
</feature>
<dbReference type="FunFam" id="3.40.50.1010:FF:000061">
    <property type="entry name" value="Single-stranded DNA endonuclease (Eurofung)"/>
    <property type="match status" value="1"/>
</dbReference>
<evidence type="ECO:0000256" key="1">
    <source>
        <dbReference type="ARBA" id="ARBA00001946"/>
    </source>
</evidence>
<comment type="cofactor">
    <cofactor evidence="1">
        <name>Mg(2+)</name>
        <dbReference type="ChEBI" id="CHEBI:18420"/>
    </cofactor>
</comment>
<dbReference type="GO" id="GO:0046872">
    <property type="term" value="F:metal ion binding"/>
    <property type="evidence" value="ECO:0007669"/>
    <property type="project" value="UniProtKB-KW"/>
</dbReference>
<dbReference type="GO" id="GO:0003697">
    <property type="term" value="F:single-stranded DNA binding"/>
    <property type="evidence" value="ECO:0000318"/>
    <property type="project" value="GO_Central"/>
</dbReference>
<dbReference type="VEuPathDB" id="FungiDB:SJAG_02031"/>
<dbReference type="CDD" id="cd09868">
    <property type="entry name" value="PIN_XPG_RAD2"/>
    <property type="match status" value="2"/>
</dbReference>
<feature type="compositionally biased region" description="Low complexity" evidence="13">
    <location>
        <begin position="1091"/>
        <end position="1112"/>
    </location>
</feature>
<evidence type="ECO:0000256" key="12">
    <source>
        <dbReference type="SAM" id="Coils"/>
    </source>
</evidence>
<dbReference type="PRINTS" id="PR00066">
    <property type="entry name" value="XRODRMPGMNTG"/>
</dbReference>
<dbReference type="STRING" id="402676.B6JZJ1"/>
<evidence type="ECO:0000256" key="3">
    <source>
        <dbReference type="ARBA" id="ARBA00005283"/>
    </source>
</evidence>
<dbReference type="InterPro" id="IPR019974">
    <property type="entry name" value="XPG_CS"/>
</dbReference>
<organism evidence="16 18">
    <name type="scientific">Schizosaccharomyces japonicus (strain yFS275 / FY16936)</name>
    <name type="common">Fission yeast</name>
    <dbReference type="NCBI Taxonomy" id="402676"/>
    <lineage>
        <taxon>Eukaryota</taxon>
        <taxon>Fungi</taxon>
        <taxon>Dikarya</taxon>
        <taxon>Ascomycota</taxon>
        <taxon>Taphrinomycotina</taxon>
        <taxon>Schizosaccharomycetes</taxon>
        <taxon>Schizosaccharomycetales</taxon>
        <taxon>Schizosaccharomycetaceae</taxon>
        <taxon>Schizosaccharomyces</taxon>
    </lineage>
</organism>
<protein>
    <submittedName>
        <fullName evidence="16">DNA repair nuclease Rad13</fullName>
    </submittedName>
</protein>
<evidence type="ECO:0000256" key="2">
    <source>
        <dbReference type="ARBA" id="ARBA00004123"/>
    </source>
</evidence>
<evidence type="ECO:0000256" key="5">
    <source>
        <dbReference type="ARBA" id="ARBA00022723"/>
    </source>
</evidence>
<dbReference type="Pfam" id="PF00867">
    <property type="entry name" value="XPG_I"/>
    <property type="match status" value="1"/>
</dbReference>
<evidence type="ECO:0000256" key="9">
    <source>
        <dbReference type="ARBA" id="ARBA00022842"/>
    </source>
</evidence>
<dbReference type="GO" id="GO:1901255">
    <property type="term" value="P:nucleotide-excision repair involved in interstrand cross-link repair"/>
    <property type="evidence" value="ECO:0007669"/>
    <property type="project" value="EnsemblFungi"/>
</dbReference>
<dbReference type="PANTHER" id="PTHR16171:SF7">
    <property type="entry name" value="DNA REPAIR PROTEIN RAD2"/>
    <property type="match status" value="1"/>
</dbReference>
<evidence type="ECO:0000259" key="15">
    <source>
        <dbReference type="SMART" id="SM00485"/>
    </source>
</evidence>
<dbReference type="InterPro" id="IPR008918">
    <property type="entry name" value="HhH2"/>
</dbReference>
<dbReference type="PROSITE" id="PS00842">
    <property type="entry name" value="XPG_2"/>
    <property type="match status" value="1"/>
</dbReference>
<evidence type="ECO:0000256" key="7">
    <source>
        <dbReference type="ARBA" id="ARBA00022763"/>
    </source>
</evidence>
<dbReference type="PRINTS" id="PR00853">
    <property type="entry name" value="XPGRADSUPER"/>
</dbReference>
<name>B6JZJ1_SCHJY</name>
<feature type="region of interest" description="Disordered" evidence="13">
    <location>
        <begin position="500"/>
        <end position="532"/>
    </location>
</feature>
<feature type="compositionally biased region" description="Low complexity" evidence="13">
    <location>
        <begin position="1155"/>
        <end position="1167"/>
    </location>
</feature>
<dbReference type="EMBL" id="KE651168">
    <property type="protein sequence ID" value="EEB06959.1"/>
    <property type="molecule type" value="Genomic_DNA"/>
</dbReference>
<dbReference type="OrthoDB" id="31113at2759"/>
<feature type="domain" description="XPG-I" evidence="14">
    <location>
        <begin position="835"/>
        <end position="904"/>
    </location>
</feature>
<feature type="region of interest" description="Disordered" evidence="13">
    <location>
        <begin position="1088"/>
        <end position="1128"/>
    </location>
</feature>
<keyword evidence="7" id="KW-0227">DNA damage</keyword>
<evidence type="ECO:0000256" key="4">
    <source>
        <dbReference type="ARBA" id="ARBA00022722"/>
    </source>
</evidence>
<sequence>MGVTGLWSILEPVNRPVKLETLANKRLAIDASIWIYQFLKAVRDKEGEQMKHSHIVGFFRRICKLLYFGIKPVFVFDGGAPMLKRQTIRKRQARRITHREDATRIANKILALQMRKRAFQERESRLSPQKGTTLTSKAIQAPSSMTIDVETVKVAVQESQKFAKADPYQLPEMGVSFDKLNSKSDPRIMSQSELADYASQFGAQIDISMFDFANIDFDSEMFKSLSDADKYNILNAARLRSRLRMGLTTEQLSEMFPNRMEFSKFQIERLKERNELTQRLMDFTGMNKKGPLRIASERDREYILVRNDGVEGGWALGVISNQAEKTENKNVVLPQSSELGNSEFDVDDEDDFEDIPIPHKVEHLKPREIVSQKLREIRMKQNNDYENDAEIEELMLQKAMEESFATQSSKKKTLFNLNANDFMELKQSLTTDEKQNSQEETTLPTILEEADDSNEKPEKEEETEFLDALPAFEAPSNVTNEVIQDVSGLPFEPLELDKSLFFKPRQDTEKTERPPSPSLLVDPNTNKGDELPSELSIDAVSILEPNLPSEIKLAQNATQVVDIAASPMSPKTENVSEKIKSDEERDTNFPVETLFESSSPVPKQAASSITQDEPSPFVLDVRQTFPQTQETEENTAVVEEKELPLPTETLFELSPQLPKQVTSPEEQNGKQNVLQTAQTQQIKEEPVSSDSIDVKVTEQTTLPKEESVAEPAKPVKVEPLSPQIKDIAAEKPSVKPVPIKLDDQEPDTSITQELLDDEDLETLVNLADEEKDYDQFVQKLQSNAPAPVPVPVNKDWNEQDFEARLHELRQSKKNETRDADEVNQEMVRECQELLRYFGLPYIVAPQEAEAQCAKLLELKLVDGVVTDDSDVFLFGGTRIYRNMFNQSKFVELYLSSDMERDFAIGRKQLIQLAYLLGSDYTEGLSSVGPVSAVEILREFPGDNPLIEFKRWFLRIASGSPLVNDLGTPVRRRLSKLVGRISLPTNFPDPVVEEAYLNPTVDDSKQEFQWGIPDLDQLRDFLMTTIGWSQAKTDQVLVPVIQDMTRKQFQGTQTNLTQFFSGQTPSTAVHAPRVNHQFKSKRLHAALTSFQTASSEKTASTTSTIGTETPTIASQEHSTASEEPELSEELKKRIERRRQMMANRTSDSEESEDEQQQQQTVASSASQQPLITQLDTKLFKKRRVRSNSRPTKPRRSRAKK</sequence>
<feature type="domain" description="XPG N-terminal" evidence="15">
    <location>
        <begin position="1"/>
        <end position="98"/>
    </location>
</feature>
<evidence type="ECO:0000313" key="18">
    <source>
        <dbReference type="Proteomes" id="UP000001744"/>
    </source>
</evidence>
<dbReference type="GeneID" id="7047879"/>
<dbReference type="Gene3D" id="1.10.150.20">
    <property type="entry name" value="5' to 3' exonuclease, C-terminal subdomain"/>
    <property type="match status" value="1"/>
</dbReference>
<feature type="region of interest" description="Disordered" evidence="13">
    <location>
        <begin position="429"/>
        <end position="461"/>
    </location>
</feature>
<dbReference type="AlphaFoldDB" id="B6JZJ1"/>
<comment type="similarity">
    <text evidence="3">Belongs to the XPG/RAD2 endonuclease family. XPG subfamily.</text>
</comment>
<dbReference type="InterPro" id="IPR006084">
    <property type="entry name" value="XPG/Rad2"/>
</dbReference>
<evidence type="ECO:0000256" key="11">
    <source>
        <dbReference type="ARBA" id="ARBA00023242"/>
    </source>
</evidence>
<feature type="compositionally biased region" description="Polar residues" evidence="13">
    <location>
        <begin position="595"/>
        <end position="613"/>
    </location>
</feature>
<comment type="subcellular location">
    <subcellularLocation>
        <location evidence="2">Nucleus</location>
    </subcellularLocation>
</comment>
<dbReference type="eggNOG" id="KOG2520">
    <property type="taxonomic scope" value="Eukaryota"/>
</dbReference>
<dbReference type="GO" id="GO:0005634">
    <property type="term" value="C:nucleus"/>
    <property type="evidence" value="ECO:0000318"/>
    <property type="project" value="GO_Central"/>
</dbReference>
<gene>
    <name evidence="17" type="primary">rad13</name>
    <name evidence="16" type="ORF">SJAG_02031</name>
</gene>
<dbReference type="InterPro" id="IPR006086">
    <property type="entry name" value="XPG-I_dom"/>
</dbReference>
<dbReference type="InterPro" id="IPR036279">
    <property type="entry name" value="5-3_exonuclease_C_sf"/>
</dbReference>
<dbReference type="CDD" id="cd09904">
    <property type="entry name" value="H3TH_XPG"/>
    <property type="match status" value="1"/>
</dbReference>
<keyword evidence="10" id="KW-0234">DNA repair</keyword>
<proteinExistence type="inferred from homology"/>
<accession>B6JZJ1</accession>
<dbReference type="SMART" id="SM00485">
    <property type="entry name" value="XPGN"/>
    <property type="match status" value="1"/>
</dbReference>
<feature type="compositionally biased region" description="Basic and acidic residues" evidence="13">
    <location>
        <begin position="574"/>
        <end position="587"/>
    </location>
</feature>
<keyword evidence="18" id="KW-1185">Reference proteome</keyword>
<evidence type="ECO:0000256" key="6">
    <source>
        <dbReference type="ARBA" id="ARBA00022759"/>
    </source>
</evidence>
<evidence type="ECO:0000256" key="10">
    <source>
        <dbReference type="ARBA" id="ARBA00023204"/>
    </source>
</evidence>
<dbReference type="InterPro" id="IPR029060">
    <property type="entry name" value="PIN-like_dom_sf"/>
</dbReference>
<keyword evidence="6" id="KW-0255">Endonuclease</keyword>
<keyword evidence="9" id="KW-0460">Magnesium</keyword>
<feature type="coiled-coil region" evidence="12">
    <location>
        <begin position="798"/>
        <end position="825"/>
    </location>
</feature>
<dbReference type="GO" id="GO:0016788">
    <property type="term" value="F:hydrolase activity, acting on ester bonds"/>
    <property type="evidence" value="ECO:0007669"/>
    <property type="project" value="InterPro"/>
</dbReference>
<feature type="region of interest" description="Disordered" evidence="13">
    <location>
        <begin position="564"/>
        <end position="616"/>
    </location>
</feature>
<dbReference type="Proteomes" id="UP000001744">
    <property type="component" value="Unassembled WGS sequence"/>
</dbReference>
<dbReference type="PANTHER" id="PTHR16171">
    <property type="entry name" value="DNA REPAIR PROTEIN COMPLEMENTING XP-G CELLS-RELATED"/>
    <property type="match status" value="1"/>
</dbReference>
<dbReference type="Pfam" id="PF00752">
    <property type="entry name" value="XPG_N"/>
    <property type="match status" value="1"/>
</dbReference>
<dbReference type="OMA" id="PNSMDFS"/>
<dbReference type="RefSeq" id="XP_002173252.1">
    <property type="nucleotide sequence ID" value="XM_002173216.2"/>
</dbReference>
<dbReference type="InterPro" id="IPR001044">
    <property type="entry name" value="XPG/Rad2_eukaryotes"/>
</dbReference>
<feature type="compositionally biased region" description="Basic and acidic residues" evidence="13">
    <location>
        <begin position="682"/>
        <end position="696"/>
    </location>
</feature>
<keyword evidence="11" id="KW-0539">Nucleus</keyword>
<feature type="compositionally biased region" description="Basic residues" evidence="13">
    <location>
        <begin position="1178"/>
        <end position="1199"/>
    </location>
</feature>
<dbReference type="SMART" id="SM00279">
    <property type="entry name" value="HhH2"/>
    <property type="match status" value="1"/>
</dbReference>
<reference evidence="16 18" key="1">
    <citation type="journal article" date="2011" name="Science">
        <title>Comparative functional genomics of the fission yeasts.</title>
        <authorList>
            <person name="Rhind N."/>
            <person name="Chen Z."/>
            <person name="Yassour M."/>
            <person name="Thompson D.A."/>
            <person name="Haas B.J."/>
            <person name="Habib N."/>
            <person name="Wapinski I."/>
            <person name="Roy S."/>
            <person name="Lin M.F."/>
            <person name="Heiman D.I."/>
            <person name="Young S.K."/>
            <person name="Furuya K."/>
            <person name="Guo Y."/>
            <person name="Pidoux A."/>
            <person name="Chen H.M."/>
            <person name="Robbertse B."/>
            <person name="Goldberg J.M."/>
            <person name="Aoki K."/>
            <person name="Bayne E.H."/>
            <person name="Berlin A.M."/>
            <person name="Desjardins C.A."/>
            <person name="Dobbs E."/>
            <person name="Dukaj L."/>
            <person name="Fan L."/>
            <person name="FitzGerald M.G."/>
            <person name="French C."/>
            <person name="Gujja S."/>
            <person name="Hansen K."/>
            <person name="Keifenheim D."/>
            <person name="Levin J.Z."/>
            <person name="Mosher R.A."/>
            <person name="Mueller C.A."/>
            <person name="Pfiffner J."/>
            <person name="Priest M."/>
            <person name="Russ C."/>
            <person name="Smialowska A."/>
            <person name="Swoboda P."/>
            <person name="Sykes S.M."/>
            <person name="Vaughn M."/>
            <person name="Vengrova S."/>
            <person name="Yoder R."/>
            <person name="Zeng Q."/>
            <person name="Allshire R."/>
            <person name="Baulcombe D."/>
            <person name="Birren B.W."/>
            <person name="Brown W."/>
            <person name="Ekwall K."/>
            <person name="Kellis M."/>
            <person name="Leatherwood J."/>
            <person name="Levin H."/>
            <person name="Margalit H."/>
            <person name="Martienssen R."/>
            <person name="Nieduszynski C.A."/>
            <person name="Spatafora J.W."/>
            <person name="Friedman N."/>
            <person name="Dalgaard J.Z."/>
            <person name="Baumann P."/>
            <person name="Niki H."/>
            <person name="Regev A."/>
            <person name="Nusbaum C."/>
        </authorList>
    </citation>
    <scope>NUCLEOTIDE SEQUENCE [LARGE SCALE GENOMIC DNA]</scope>
    <source>
        <strain evidence="18">yFS275 / FY16936</strain>
    </source>
</reference>
<feature type="compositionally biased region" description="Polar residues" evidence="13">
    <location>
        <begin position="657"/>
        <end position="681"/>
    </location>
</feature>
<keyword evidence="4" id="KW-0540">Nuclease</keyword>
<keyword evidence="12" id="KW-0175">Coiled coil</keyword>
<dbReference type="GO" id="GO:0004520">
    <property type="term" value="F:DNA endonuclease activity"/>
    <property type="evidence" value="ECO:0000318"/>
    <property type="project" value="GO_Central"/>
</dbReference>
<dbReference type="SMART" id="SM00484">
    <property type="entry name" value="XPGI"/>
    <property type="match status" value="1"/>
</dbReference>
<keyword evidence="5" id="KW-0479">Metal-binding</keyword>
<dbReference type="SUPFAM" id="SSF88723">
    <property type="entry name" value="PIN domain-like"/>
    <property type="match status" value="1"/>
</dbReference>
<dbReference type="HOGENOM" id="CLU_003018_0_0_1"/>
<dbReference type="PROSITE" id="PS00841">
    <property type="entry name" value="XPG_1"/>
    <property type="match status" value="1"/>
</dbReference>
<dbReference type="InterPro" id="IPR006085">
    <property type="entry name" value="XPG_DNA_repair_N"/>
</dbReference>
<keyword evidence="8" id="KW-0378">Hydrolase</keyword>
<evidence type="ECO:0000259" key="14">
    <source>
        <dbReference type="SMART" id="SM00484"/>
    </source>
</evidence>
<feature type="region of interest" description="Disordered" evidence="13">
    <location>
        <begin position="1140"/>
        <end position="1199"/>
    </location>
</feature>
<evidence type="ECO:0000256" key="8">
    <source>
        <dbReference type="ARBA" id="ARBA00022801"/>
    </source>
</evidence>